<feature type="transmembrane region" description="Helical" evidence="2">
    <location>
        <begin position="14"/>
        <end position="34"/>
    </location>
</feature>
<name>A0ABT2NGS2_9RHOB</name>
<feature type="domain" description="LysM" evidence="3">
    <location>
        <begin position="434"/>
        <end position="483"/>
    </location>
</feature>
<feature type="compositionally biased region" description="Low complexity" evidence="1">
    <location>
        <begin position="45"/>
        <end position="91"/>
    </location>
</feature>
<dbReference type="InterPro" id="IPR036779">
    <property type="entry name" value="LysM_dom_sf"/>
</dbReference>
<evidence type="ECO:0000256" key="2">
    <source>
        <dbReference type="SAM" id="Phobius"/>
    </source>
</evidence>
<keyword evidence="2" id="KW-1133">Transmembrane helix</keyword>
<reference evidence="5" key="1">
    <citation type="submission" date="2023-07" db="EMBL/GenBank/DDBJ databases">
        <title>Defluviimonas sediminis sp. nov., isolated from mangrove sediment.</title>
        <authorList>
            <person name="Liu L."/>
            <person name="Li J."/>
            <person name="Huang Y."/>
            <person name="Pan J."/>
            <person name="Li M."/>
        </authorList>
    </citation>
    <scope>NUCLEOTIDE SEQUENCE [LARGE SCALE GENOMIC DNA]</scope>
    <source>
        <strain evidence="5">FT324</strain>
    </source>
</reference>
<dbReference type="RefSeq" id="WP_261493550.1">
    <property type="nucleotide sequence ID" value="NZ_JAOCQF010000001.1"/>
</dbReference>
<feature type="compositionally biased region" description="Low complexity" evidence="1">
    <location>
        <begin position="98"/>
        <end position="112"/>
    </location>
</feature>
<keyword evidence="2" id="KW-0472">Membrane</keyword>
<evidence type="ECO:0000259" key="3">
    <source>
        <dbReference type="PROSITE" id="PS51782"/>
    </source>
</evidence>
<sequence>MGEEGNQAPSGKRALWAAVGAGGAAALALIWFLMLRPEEAPPAPLADTTATAPASEDAATSAPTQAETTQAEPEPATATAEPATAEPAAEPAPEPAADEAAAPEAAEPETPAFDTVRVEADGATLIAGRAAPGATVAILADGAEVARVEADAGGNFATFVTLPPSADPQVLTLSAEAGGAAVASAQSVIVAPIAEPVAEPEVVADAGSDAAAGAAAEPEAAAEATQVAASEPAAQPEPAEAPDVLVVDDGGVRKLTDGAPVADVTIDTISYDTEGNVVIAGRGTADSFVRLYLDNRPVAIVQVGPGGTWSAGLADVAPAVYRLRADQIDAGGKVMSRVETPFQREAPEAVVAALDKTVPQAPATEAPAVAEVAAAAPAAEPAVDAAPAEAAPSAPAAEPAPAATAGDTTAAEVAAAPAPAADTAAAPGKVTGARIVTVQPGFTLWGIATENYGDGFLYVRVYEANRDQIRDPDLIYPGQIFTVPSPGN</sequence>
<proteinExistence type="predicted"/>
<dbReference type="PROSITE" id="PS51782">
    <property type="entry name" value="LYSM"/>
    <property type="match status" value="1"/>
</dbReference>
<gene>
    <name evidence="4" type="ORF">N5I32_01110</name>
</gene>
<dbReference type="EMBL" id="JAOCQF010000001">
    <property type="protein sequence ID" value="MCT8328106.1"/>
    <property type="molecule type" value="Genomic_DNA"/>
</dbReference>
<dbReference type="PANTHER" id="PTHR34700">
    <property type="entry name" value="POTASSIUM BINDING PROTEIN KBP"/>
    <property type="match status" value="1"/>
</dbReference>
<dbReference type="Gene3D" id="3.10.350.10">
    <property type="entry name" value="LysM domain"/>
    <property type="match status" value="1"/>
</dbReference>
<comment type="caution">
    <text evidence="4">The sequence shown here is derived from an EMBL/GenBank/DDBJ whole genome shotgun (WGS) entry which is preliminary data.</text>
</comment>
<accession>A0ABT2NGS2</accession>
<dbReference type="PANTHER" id="PTHR34700:SF4">
    <property type="entry name" value="PHAGE-LIKE ELEMENT PBSX PROTEIN XKDP"/>
    <property type="match status" value="1"/>
</dbReference>
<dbReference type="Pfam" id="PF01476">
    <property type="entry name" value="LysM"/>
    <property type="match status" value="1"/>
</dbReference>
<keyword evidence="2" id="KW-0812">Transmembrane</keyword>
<keyword evidence="5" id="KW-1185">Reference proteome</keyword>
<evidence type="ECO:0000313" key="5">
    <source>
        <dbReference type="Proteomes" id="UP001205601"/>
    </source>
</evidence>
<dbReference type="SMART" id="SM00257">
    <property type="entry name" value="LysM"/>
    <property type="match status" value="1"/>
</dbReference>
<dbReference type="InterPro" id="IPR018392">
    <property type="entry name" value="LysM"/>
</dbReference>
<dbReference type="CDD" id="cd00118">
    <property type="entry name" value="LysM"/>
    <property type="match status" value="1"/>
</dbReference>
<feature type="region of interest" description="Disordered" evidence="1">
    <location>
        <begin position="383"/>
        <end position="410"/>
    </location>
</feature>
<feature type="region of interest" description="Disordered" evidence="1">
    <location>
        <begin position="42"/>
        <end position="113"/>
    </location>
</feature>
<dbReference type="InterPro" id="IPR052196">
    <property type="entry name" value="Bact_Kbp"/>
</dbReference>
<protein>
    <submittedName>
        <fullName evidence="4">LysM peptidoglycan-binding domain-containing protein</fullName>
    </submittedName>
</protein>
<dbReference type="Proteomes" id="UP001205601">
    <property type="component" value="Unassembled WGS sequence"/>
</dbReference>
<organism evidence="4 5">
    <name type="scientific">Albidovulum sediminis</name>
    <dbReference type="NCBI Taxonomy" id="3066345"/>
    <lineage>
        <taxon>Bacteria</taxon>
        <taxon>Pseudomonadati</taxon>
        <taxon>Pseudomonadota</taxon>
        <taxon>Alphaproteobacteria</taxon>
        <taxon>Rhodobacterales</taxon>
        <taxon>Paracoccaceae</taxon>
        <taxon>Albidovulum</taxon>
    </lineage>
</organism>
<evidence type="ECO:0000256" key="1">
    <source>
        <dbReference type="SAM" id="MobiDB-lite"/>
    </source>
</evidence>
<evidence type="ECO:0000313" key="4">
    <source>
        <dbReference type="EMBL" id="MCT8328106.1"/>
    </source>
</evidence>